<feature type="compositionally biased region" description="Basic residues" evidence="1">
    <location>
        <begin position="115"/>
        <end position="126"/>
    </location>
</feature>
<comment type="caution">
    <text evidence="2">The sequence shown here is derived from an EMBL/GenBank/DDBJ whole genome shotgun (WGS) entry which is preliminary data.</text>
</comment>
<protein>
    <submittedName>
        <fullName evidence="2">Uncharacterized protein</fullName>
    </submittedName>
</protein>
<evidence type="ECO:0000256" key="1">
    <source>
        <dbReference type="SAM" id="MobiDB-lite"/>
    </source>
</evidence>
<evidence type="ECO:0000313" key="3">
    <source>
        <dbReference type="Proteomes" id="UP001054945"/>
    </source>
</evidence>
<gene>
    <name evidence="2" type="ORF">CEXT_732871</name>
</gene>
<dbReference type="EMBL" id="BPLR01007051">
    <property type="protein sequence ID" value="GIY14187.1"/>
    <property type="molecule type" value="Genomic_DNA"/>
</dbReference>
<feature type="region of interest" description="Disordered" evidence="1">
    <location>
        <begin position="96"/>
        <end position="147"/>
    </location>
</feature>
<evidence type="ECO:0000313" key="2">
    <source>
        <dbReference type="EMBL" id="GIY14187.1"/>
    </source>
</evidence>
<organism evidence="2 3">
    <name type="scientific">Caerostris extrusa</name>
    <name type="common">Bark spider</name>
    <name type="synonym">Caerostris bankana</name>
    <dbReference type="NCBI Taxonomy" id="172846"/>
    <lineage>
        <taxon>Eukaryota</taxon>
        <taxon>Metazoa</taxon>
        <taxon>Ecdysozoa</taxon>
        <taxon>Arthropoda</taxon>
        <taxon>Chelicerata</taxon>
        <taxon>Arachnida</taxon>
        <taxon>Araneae</taxon>
        <taxon>Araneomorphae</taxon>
        <taxon>Entelegynae</taxon>
        <taxon>Araneoidea</taxon>
        <taxon>Araneidae</taxon>
        <taxon>Caerostris</taxon>
    </lineage>
</organism>
<dbReference type="AlphaFoldDB" id="A0AAV4R1Q4"/>
<dbReference type="Proteomes" id="UP001054945">
    <property type="component" value="Unassembled WGS sequence"/>
</dbReference>
<reference evidence="2 3" key="1">
    <citation type="submission" date="2021-06" db="EMBL/GenBank/DDBJ databases">
        <title>Caerostris extrusa draft genome.</title>
        <authorList>
            <person name="Kono N."/>
            <person name="Arakawa K."/>
        </authorList>
    </citation>
    <scope>NUCLEOTIDE SEQUENCE [LARGE SCALE GENOMIC DNA]</scope>
</reference>
<sequence>MCQLLNLSRNSRHIRKPPVVLTACDLAVTFCSISNNPPSVIHKWNNAMKAILKYQEATREGREIRTKRKKGVISSTFTSVELKDFDGALVCPMGKSRKRQLSMRDPLSKSQPLARRLRASDRRRRSWGMIAGDPSPPSPRNSRNAAGQKRICLPERKIVLGSDFLQRNTIGECFRRTSRAEFHPLNTRSTIASTIFATNLLELHNFNPSPSSNDLDFITQEQLPKCPASEALLCRAHFSTHIFSPPLAPGRPVRGFLHLSHPVFGQNGRTFWITDVLHPSQNGQAFTCSPTRAPVAARVEWARFESAGRIAVNTTFRNEKTRWLS</sequence>
<proteinExistence type="predicted"/>
<name>A0AAV4R1Q4_CAEEX</name>
<keyword evidence="3" id="KW-1185">Reference proteome</keyword>
<accession>A0AAV4R1Q4</accession>